<evidence type="ECO:0008006" key="2">
    <source>
        <dbReference type="Google" id="ProtNLM"/>
    </source>
</evidence>
<gene>
    <name evidence="1" type="primary">ORF185302</name>
</gene>
<dbReference type="EMBL" id="HACG01045005">
    <property type="protein sequence ID" value="CEK91870.1"/>
    <property type="molecule type" value="Transcribed_RNA"/>
</dbReference>
<accession>A0A0B7BI73</accession>
<evidence type="ECO:0000313" key="1">
    <source>
        <dbReference type="EMBL" id="CEK91870.1"/>
    </source>
</evidence>
<dbReference type="AlphaFoldDB" id="A0A0B7BI73"/>
<reference evidence="1" key="1">
    <citation type="submission" date="2014-12" db="EMBL/GenBank/DDBJ databases">
        <title>Insight into the proteome of Arion vulgaris.</title>
        <authorList>
            <person name="Aradska J."/>
            <person name="Bulat T."/>
            <person name="Smidak R."/>
            <person name="Sarate P."/>
            <person name="Gangsoo J."/>
            <person name="Sialana F."/>
            <person name="Bilban M."/>
            <person name="Lubec G."/>
        </authorList>
    </citation>
    <scope>NUCLEOTIDE SEQUENCE</scope>
    <source>
        <tissue evidence="1">Skin</tissue>
    </source>
</reference>
<name>A0A0B7BI73_9EUPU</name>
<sequence>IDDPATEPMNPQEYFKYSKYFLKLVTELGDNLTKRFLNILEDPSGKFNANSVVEFESKKTSDSKEYLTRSLVNWATVNGGIDIDIIQSALDTVGRPNLLEQIENAGSHANHETVKICVDTNGAAVEYTRTLGAGDENQSLITGVKSKRPDRFKFFYNLASNLENEDAIMLLRQLPVVGNFNAHEWFKKCSYLEGFDNNFARTLEEWWQRFPDLAPENTVRDVLEKLDRNAILGNGEFRRLFNNLTPAKINGTIQQQVSSSHEITRETENC</sequence>
<protein>
    <recommendedName>
        <fullName evidence="2">Death domain-containing protein</fullName>
    </recommendedName>
</protein>
<feature type="non-terminal residue" evidence="1">
    <location>
        <position position="1"/>
    </location>
</feature>
<organism evidence="1">
    <name type="scientific">Arion vulgaris</name>
    <dbReference type="NCBI Taxonomy" id="1028688"/>
    <lineage>
        <taxon>Eukaryota</taxon>
        <taxon>Metazoa</taxon>
        <taxon>Spiralia</taxon>
        <taxon>Lophotrochozoa</taxon>
        <taxon>Mollusca</taxon>
        <taxon>Gastropoda</taxon>
        <taxon>Heterobranchia</taxon>
        <taxon>Euthyneura</taxon>
        <taxon>Panpulmonata</taxon>
        <taxon>Eupulmonata</taxon>
        <taxon>Stylommatophora</taxon>
        <taxon>Helicina</taxon>
        <taxon>Arionoidea</taxon>
        <taxon>Arionidae</taxon>
        <taxon>Arion</taxon>
    </lineage>
</organism>
<proteinExistence type="predicted"/>